<reference evidence="1" key="2">
    <citation type="submission" date="2020-11" db="EMBL/GenBank/DDBJ databases">
        <authorList>
            <person name="McCartney M.A."/>
            <person name="Auch B."/>
            <person name="Kono T."/>
            <person name="Mallez S."/>
            <person name="Becker A."/>
            <person name="Gohl D.M."/>
            <person name="Silverstein K.A.T."/>
            <person name="Koren S."/>
            <person name="Bechman K.B."/>
            <person name="Herman A."/>
            <person name="Abrahante J.E."/>
            <person name="Garbe J."/>
        </authorList>
    </citation>
    <scope>NUCLEOTIDE SEQUENCE</scope>
    <source>
        <strain evidence="1">Duluth1</strain>
        <tissue evidence="1">Whole animal</tissue>
    </source>
</reference>
<gene>
    <name evidence="1" type="ORF">DPMN_062762</name>
</gene>
<comment type="caution">
    <text evidence="1">The sequence shown here is derived from an EMBL/GenBank/DDBJ whole genome shotgun (WGS) entry which is preliminary data.</text>
</comment>
<name>A0A9D4CAD1_DREPO</name>
<evidence type="ECO:0000313" key="1">
    <source>
        <dbReference type="EMBL" id="KAH3719878.1"/>
    </source>
</evidence>
<proteinExistence type="predicted"/>
<dbReference type="AlphaFoldDB" id="A0A9D4CAD1"/>
<keyword evidence="2" id="KW-1185">Reference proteome</keyword>
<dbReference type="Proteomes" id="UP000828390">
    <property type="component" value="Unassembled WGS sequence"/>
</dbReference>
<dbReference type="EMBL" id="JAIWYP010000013">
    <property type="protein sequence ID" value="KAH3719878.1"/>
    <property type="molecule type" value="Genomic_DNA"/>
</dbReference>
<accession>A0A9D4CAD1</accession>
<evidence type="ECO:0000313" key="2">
    <source>
        <dbReference type="Proteomes" id="UP000828390"/>
    </source>
</evidence>
<reference evidence="1" key="1">
    <citation type="journal article" date="2019" name="bioRxiv">
        <title>The Genome of the Zebra Mussel, Dreissena polymorpha: A Resource for Invasive Species Research.</title>
        <authorList>
            <person name="McCartney M.A."/>
            <person name="Auch B."/>
            <person name="Kono T."/>
            <person name="Mallez S."/>
            <person name="Zhang Y."/>
            <person name="Obille A."/>
            <person name="Becker A."/>
            <person name="Abrahante J.E."/>
            <person name="Garbe J."/>
            <person name="Badalamenti J.P."/>
            <person name="Herman A."/>
            <person name="Mangelson H."/>
            <person name="Liachko I."/>
            <person name="Sullivan S."/>
            <person name="Sone E.D."/>
            <person name="Koren S."/>
            <person name="Silverstein K.A.T."/>
            <person name="Beckman K.B."/>
            <person name="Gohl D.M."/>
        </authorList>
    </citation>
    <scope>NUCLEOTIDE SEQUENCE</scope>
    <source>
        <strain evidence="1">Duluth1</strain>
        <tissue evidence="1">Whole animal</tissue>
    </source>
</reference>
<sequence length="71" mass="7922">MKIFNCDETGWSGKEKAKEKVATGKRKHTISRKVMGGGGNHITAHLCVCADGRFLPTRIIFKVILYSVQMQ</sequence>
<organism evidence="1 2">
    <name type="scientific">Dreissena polymorpha</name>
    <name type="common">Zebra mussel</name>
    <name type="synonym">Mytilus polymorpha</name>
    <dbReference type="NCBI Taxonomy" id="45954"/>
    <lineage>
        <taxon>Eukaryota</taxon>
        <taxon>Metazoa</taxon>
        <taxon>Spiralia</taxon>
        <taxon>Lophotrochozoa</taxon>
        <taxon>Mollusca</taxon>
        <taxon>Bivalvia</taxon>
        <taxon>Autobranchia</taxon>
        <taxon>Heteroconchia</taxon>
        <taxon>Euheterodonta</taxon>
        <taxon>Imparidentia</taxon>
        <taxon>Neoheterodontei</taxon>
        <taxon>Myida</taxon>
        <taxon>Dreissenoidea</taxon>
        <taxon>Dreissenidae</taxon>
        <taxon>Dreissena</taxon>
    </lineage>
</organism>
<protein>
    <submittedName>
        <fullName evidence="1">Uncharacterized protein</fullName>
    </submittedName>
</protein>